<dbReference type="Proteomes" id="UP000297070">
    <property type="component" value="Segment"/>
</dbReference>
<sequence>MMFVHTNNAVNALHTVSFDTFVNPSGNWVNRATCTCGAYGAYLSKRDVLAWAAEHKWGWLARTRMLRMSAHR</sequence>
<accession>A0A4D6E1Z9</accession>
<dbReference type="KEGG" id="vg:55012863"/>
<dbReference type="RefSeq" id="YP_009821411.1">
    <property type="nucleotide sequence ID" value="NC_048176.1"/>
</dbReference>
<organism evidence="1 2">
    <name type="scientific">Gordonia phage GodonK</name>
    <dbReference type="NCBI Taxonomy" id="2562192"/>
    <lineage>
        <taxon>Viruses</taxon>
        <taxon>Duplodnaviria</taxon>
        <taxon>Heunggongvirae</taxon>
        <taxon>Uroviricota</taxon>
        <taxon>Caudoviricetes</taxon>
        <taxon>Godonkavirus</taxon>
        <taxon>Godonkavirus godonK</taxon>
    </lineage>
</organism>
<proteinExistence type="predicted"/>
<name>A0A4D6E1Z9_9CAUD</name>
<dbReference type="EMBL" id="MK620899">
    <property type="protein sequence ID" value="QBZ72646.1"/>
    <property type="molecule type" value="Genomic_DNA"/>
</dbReference>
<reference evidence="1 2" key="1">
    <citation type="submission" date="2019-03" db="EMBL/GenBank/DDBJ databases">
        <authorList>
            <person name="Douthitt C."/>
            <person name="D'Elia T."/>
            <person name="Bockoras C."/>
            <person name="Boss C."/>
            <person name="Clemons M."/>
            <person name="Green W."/>
            <person name="Harel H."/>
            <person name="Larralde J."/>
            <person name="Lopez M."/>
            <person name="Magana D."/>
            <person name="Miguel M."/>
            <person name="Muschweck L."/>
            <person name="Olivos K."/>
            <person name="Racette D."/>
            <person name="Reynolds M."/>
            <person name="Ru Y."/>
            <person name="Santana M."/>
            <person name="Simon R."/>
            <person name="Smotrilla K."/>
            <person name="Sufficool B."/>
            <person name="Tamayo B."/>
            <person name="Tirado E."/>
            <person name="Vajanyi M."/>
            <person name="Weger M."/>
            <person name="Wehr A."/>
            <person name="Whitaker K."/>
            <person name="Garlena R.A."/>
            <person name="Russell D.A."/>
            <person name="Pope W.H."/>
            <person name="Jacobs-Sera D."/>
            <person name="Hatfull G.F."/>
        </authorList>
    </citation>
    <scope>NUCLEOTIDE SEQUENCE [LARGE SCALE GENOMIC DNA]</scope>
</reference>
<evidence type="ECO:0000313" key="2">
    <source>
        <dbReference type="Proteomes" id="UP000297070"/>
    </source>
</evidence>
<keyword evidence="2" id="KW-1185">Reference proteome</keyword>
<gene>
    <name evidence="1" type="primary">27</name>
    <name evidence="1" type="ORF">SEA_GODONK_27</name>
</gene>
<protein>
    <submittedName>
        <fullName evidence="1">Uncharacterized protein</fullName>
    </submittedName>
</protein>
<dbReference type="GeneID" id="55012863"/>
<evidence type="ECO:0000313" key="1">
    <source>
        <dbReference type="EMBL" id="QBZ72646.1"/>
    </source>
</evidence>